<feature type="region of interest" description="Disordered" evidence="6">
    <location>
        <begin position="98"/>
        <end position="127"/>
    </location>
</feature>
<dbReference type="Pfam" id="PF17846">
    <property type="entry name" value="XRN_M"/>
    <property type="match status" value="1"/>
</dbReference>
<evidence type="ECO:0000256" key="5">
    <source>
        <dbReference type="ARBA" id="ARBA00022839"/>
    </source>
</evidence>
<comment type="similarity">
    <text evidence="1">Belongs to the 5'-3' exonuclease family. XRN2/RAT1 subfamily.</text>
</comment>
<comment type="caution">
    <text evidence="8">The sequence shown here is derived from an EMBL/GenBank/DDBJ whole genome shotgun (WGS) entry which is preliminary data.</text>
</comment>
<evidence type="ECO:0000259" key="7">
    <source>
        <dbReference type="Pfam" id="PF17846"/>
    </source>
</evidence>
<protein>
    <recommendedName>
        <fullName evidence="7">Xrn1 helical domain-containing protein</fullName>
    </recommendedName>
</protein>
<dbReference type="InterPro" id="IPR041412">
    <property type="entry name" value="Xrn1_helical"/>
</dbReference>
<dbReference type="GO" id="GO:0003723">
    <property type="term" value="F:RNA binding"/>
    <property type="evidence" value="ECO:0007669"/>
    <property type="project" value="TreeGrafter"/>
</dbReference>
<dbReference type="PANTHER" id="PTHR12341">
    <property type="entry name" value="5'-&gt;3' EXORIBONUCLEASE"/>
    <property type="match status" value="1"/>
</dbReference>
<sequence>MIMTQLGKAEDEIFKVRQQKEIQFKAREKAKRQRTEEMDRRRRPDWSLLRDTQFEPTPLGQSKTILNPRQEAYQIRKAGMHSQAEAKLQTVDSKKALESMLDKPESNERRGVKRPREEEDDDEEEVHDEVRLWEDGFKDRYYESKFDVAPKNFEFRNSVALHYVRGLCWVLRYYYQGCASWKWYFPYHYAPFASDFINISGLSTEFEAGTKPFEPLQQLMGVFPAASSKHVPAPWAKLMSDPDSSIIDFYPEDFKIDLNGKKFAWQGVALLPFVDEKRLFKAVEPYYKDLTPAEIKRNIRGEDVLFLSIKTNGYNIAQGLYKENVDKQIETPINFEGMGGTILLTDDCISVNGTLNSPIRGLKPIYGNKVCSVEFRDPQYPDGYVFLAKKLKGAKLPPRVLKPQDLNEESHRSWRPQIGMAPSTTRASLGASGHRMVNHYVPQPQAQRPYRNSNSSSPQTYGGNNYSNTYTSGNYQRGKIILLN</sequence>
<dbReference type="EMBL" id="LJIG01016038">
    <property type="protein sequence ID" value="KRT81802.1"/>
    <property type="molecule type" value="Genomic_DNA"/>
</dbReference>
<dbReference type="Gene3D" id="1.25.40.1050">
    <property type="match status" value="1"/>
</dbReference>
<feature type="compositionally biased region" description="Basic and acidic residues" evidence="6">
    <location>
        <begin position="98"/>
        <end position="117"/>
    </location>
</feature>
<keyword evidence="4" id="KW-0378">Hydrolase</keyword>
<dbReference type="GO" id="GO:0005634">
    <property type="term" value="C:nucleus"/>
    <property type="evidence" value="ECO:0007669"/>
    <property type="project" value="TreeGrafter"/>
</dbReference>
<proteinExistence type="inferred from homology"/>
<dbReference type="FunFam" id="1.25.40.1050:FF:000002">
    <property type="entry name" value="5'-3' exoribonuclease"/>
    <property type="match status" value="1"/>
</dbReference>
<dbReference type="OrthoDB" id="372487at2759"/>
<dbReference type="GO" id="GO:0004534">
    <property type="term" value="F:5'-3' RNA exonuclease activity"/>
    <property type="evidence" value="ECO:0007669"/>
    <property type="project" value="TreeGrafter"/>
</dbReference>
<feature type="compositionally biased region" description="Low complexity" evidence="6">
    <location>
        <begin position="460"/>
        <end position="470"/>
    </location>
</feature>
<dbReference type="GO" id="GO:0006397">
    <property type="term" value="P:mRNA processing"/>
    <property type="evidence" value="ECO:0007669"/>
    <property type="project" value="UniProtKB-KW"/>
</dbReference>
<keyword evidence="2" id="KW-0507">mRNA processing</keyword>
<evidence type="ECO:0000256" key="1">
    <source>
        <dbReference type="ARBA" id="ARBA00006994"/>
    </source>
</evidence>
<organism evidence="8 9">
    <name type="scientific">Oryctes borbonicus</name>
    <dbReference type="NCBI Taxonomy" id="1629725"/>
    <lineage>
        <taxon>Eukaryota</taxon>
        <taxon>Metazoa</taxon>
        <taxon>Ecdysozoa</taxon>
        <taxon>Arthropoda</taxon>
        <taxon>Hexapoda</taxon>
        <taxon>Insecta</taxon>
        <taxon>Pterygota</taxon>
        <taxon>Neoptera</taxon>
        <taxon>Endopterygota</taxon>
        <taxon>Coleoptera</taxon>
        <taxon>Polyphaga</taxon>
        <taxon>Scarabaeiformia</taxon>
        <taxon>Scarabaeidae</taxon>
        <taxon>Dynastinae</taxon>
        <taxon>Oryctes</taxon>
    </lineage>
</organism>
<feature type="compositionally biased region" description="Polar residues" evidence="6">
    <location>
        <begin position="444"/>
        <end position="459"/>
    </location>
</feature>
<feature type="compositionally biased region" description="Basic and acidic residues" evidence="6">
    <location>
        <begin position="25"/>
        <end position="45"/>
    </location>
</feature>
<dbReference type="InterPro" id="IPR027073">
    <property type="entry name" value="5_3_exoribonuclease"/>
</dbReference>
<keyword evidence="3" id="KW-0540">Nuclease</keyword>
<gene>
    <name evidence="8" type="ORF">AMK59_5284</name>
</gene>
<feature type="compositionally biased region" description="Acidic residues" evidence="6">
    <location>
        <begin position="118"/>
        <end position="127"/>
    </location>
</feature>
<feature type="region of interest" description="Disordered" evidence="6">
    <location>
        <begin position="442"/>
        <end position="470"/>
    </location>
</feature>
<reference evidence="8 9" key="1">
    <citation type="submission" date="2015-09" db="EMBL/GenBank/DDBJ databases">
        <title>Draft genome of the scarab beetle Oryctes borbonicus.</title>
        <authorList>
            <person name="Meyer J.M."/>
            <person name="Markov G.V."/>
            <person name="Baskaran P."/>
            <person name="Herrmann M."/>
            <person name="Sommer R.J."/>
            <person name="Roedelsperger C."/>
        </authorList>
    </citation>
    <scope>NUCLEOTIDE SEQUENCE [LARGE SCALE GENOMIC DNA]</scope>
    <source>
        <strain evidence="8">OB123</strain>
        <tissue evidence="8">Whole animal</tissue>
    </source>
</reference>
<dbReference type="Proteomes" id="UP000051574">
    <property type="component" value="Unassembled WGS sequence"/>
</dbReference>
<dbReference type="AlphaFoldDB" id="A0A0T6B343"/>
<keyword evidence="5" id="KW-0269">Exonuclease</keyword>
<evidence type="ECO:0000256" key="4">
    <source>
        <dbReference type="ARBA" id="ARBA00022801"/>
    </source>
</evidence>
<evidence type="ECO:0000256" key="6">
    <source>
        <dbReference type="SAM" id="MobiDB-lite"/>
    </source>
</evidence>
<dbReference type="PANTHER" id="PTHR12341:SF41">
    <property type="entry name" value="5'-3' EXORIBONUCLEASE 2"/>
    <property type="match status" value="1"/>
</dbReference>
<accession>A0A0T6B343</accession>
<evidence type="ECO:0000313" key="8">
    <source>
        <dbReference type="EMBL" id="KRT81802.1"/>
    </source>
</evidence>
<feature type="region of interest" description="Disordered" evidence="6">
    <location>
        <begin position="25"/>
        <end position="67"/>
    </location>
</feature>
<evidence type="ECO:0000256" key="3">
    <source>
        <dbReference type="ARBA" id="ARBA00022722"/>
    </source>
</evidence>
<keyword evidence="9" id="KW-1185">Reference proteome</keyword>
<dbReference type="GO" id="GO:0000956">
    <property type="term" value="P:nuclear-transcribed mRNA catabolic process"/>
    <property type="evidence" value="ECO:0007669"/>
    <property type="project" value="TreeGrafter"/>
</dbReference>
<evidence type="ECO:0000256" key="2">
    <source>
        <dbReference type="ARBA" id="ARBA00022664"/>
    </source>
</evidence>
<evidence type="ECO:0000313" key="9">
    <source>
        <dbReference type="Proteomes" id="UP000051574"/>
    </source>
</evidence>
<name>A0A0T6B343_9SCAR</name>
<feature type="domain" description="Xrn1 helical" evidence="7">
    <location>
        <begin position="2"/>
        <end position="406"/>
    </location>
</feature>